<evidence type="ECO:0000313" key="4">
    <source>
        <dbReference type="Proteomes" id="UP001165652"/>
    </source>
</evidence>
<keyword evidence="1" id="KW-0732">Signal</keyword>
<evidence type="ECO:0000313" key="3">
    <source>
        <dbReference type="EMBL" id="MDC7787673.1"/>
    </source>
</evidence>
<reference evidence="3" key="2">
    <citation type="submission" date="2023-02" db="EMBL/GenBank/DDBJ databases">
        <authorList>
            <person name="Rayyan A."/>
            <person name="Meyer T."/>
            <person name="Kyndt J.A."/>
        </authorList>
    </citation>
    <scope>NUCLEOTIDE SEQUENCE</scope>
    <source>
        <strain evidence="3">DSM 9987</strain>
    </source>
</reference>
<organism evidence="3 4">
    <name type="scientific">Rhodoplanes tepidamans</name>
    <name type="common">Rhodoplanes cryptolactis</name>
    <dbReference type="NCBI Taxonomy" id="200616"/>
    <lineage>
        <taxon>Bacteria</taxon>
        <taxon>Pseudomonadati</taxon>
        <taxon>Pseudomonadota</taxon>
        <taxon>Alphaproteobacteria</taxon>
        <taxon>Hyphomicrobiales</taxon>
        <taxon>Nitrobacteraceae</taxon>
        <taxon>Rhodoplanes</taxon>
    </lineage>
</organism>
<proteinExistence type="predicted"/>
<dbReference type="PROSITE" id="PS51257">
    <property type="entry name" value="PROKAR_LIPOPROTEIN"/>
    <property type="match status" value="1"/>
</dbReference>
<gene>
    <name evidence="3" type="ORF">PQJ73_18445</name>
</gene>
<sequence>MARFLRGAAAIVALVLSAGAVQGAGAIAIGACGAYGYAYDLRTLAEAERAALKRCHGRNCRVVATVRRGCTAFAVDAKDLCGAHGYAVGSRLAAAQNRALQQCYAHGGKTCVIRAFACDARN</sequence>
<feature type="signal peptide" evidence="1">
    <location>
        <begin position="1"/>
        <end position="23"/>
    </location>
</feature>
<feature type="chain" id="PRO_5045093234" evidence="1">
    <location>
        <begin position="24"/>
        <end position="122"/>
    </location>
</feature>
<evidence type="ECO:0000256" key="1">
    <source>
        <dbReference type="SAM" id="SignalP"/>
    </source>
</evidence>
<feature type="domain" description="DUF4189" evidence="2">
    <location>
        <begin position="25"/>
        <end position="118"/>
    </location>
</feature>
<evidence type="ECO:0000259" key="2">
    <source>
        <dbReference type="Pfam" id="PF13827"/>
    </source>
</evidence>
<name>A0ABT5JDU1_RHOTP</name>
<protein>
    <submittedName>
        <fullName evidence="3">DUF4189 domain-containing protein</fullName>
    </submittedName>
</protein>
<accession>A0ABT5JDU1</accession>
<dbReference type="Pfam" id="PF13827">
    <property type="entry name" value="DUF4189"/>
    <property type="match status" value="1"/>
</dbReference>
<comment type="caution">
    <text evidence="3">The sequence shown here is derived from an EMBL/GenBank/DDBJ whole genome shotgun (WGS) entry which is preliminary data.</text>
</comment>
<dbReference type="EMBL" id="JAQQLI010000030">
    <property type="protein sequence ID" value="MDC7787673.1"/>
    <property type="molecule type" value="Genomic_DNA"/>
</dbReference>
<reference evidence="3" key="1">
    <citation type="journal article" date="2023" name="Microbiol Resour">
        <title>Genome Sequences of Rhodoplanes serenus and Two Thermotolerant Strains, Rhodoplanes tepidamans and 'Rhodoplanes cryptolactis,' Further Refine the Genus.</title>
        <authorList>
            <person name="Rayyan A.A."/>
            <person name="Kyndt J.A."/>
        </authorList>
    </citation>
    <scope>NUCLEOTIDE SEQUENCE</scope>
    <source>
        <strain evidence="3">DSM 9987</strain>
    </source>
</reference>
<dbReference type="Proteomes" id="UP001165652">
    <property type="component" value="Unassembled WGS sequence"/>
</dbReference>
<dbReference type="InterPro" id="IPR025240">
    <property type="entry name" value="DUF4189"/>
</dbReference>
<dbReference type="RefSeq" id="WP_272778512.1">
    <property type="nucleotide sequence ID" value="NZ_JAQQLI010000030.1"/>
</dbReference>
<keyword evidence="4" id="KW-1185">Reference proteome</keyword>